<comment type="similarity">
    <text evidence="1 2">Belongs to the anti-sigma-factor antagonist family.</text>
</comment>
<proteinExistence type="inferred from homology"/>
<keyword evidence="5" id="KW-1185">Reference proteome</keyword>
<dbReference type="InterPro" id="IPR002645">
    <property type="entry name" value="STAS_dom"/>
</dbReference>
<comment type="caution">
    <text evidence="4">The sequence shown here is derived from an EMBL/GenBank/DDBJ whole genome shotgun (WGS) entry which is preliminary data.</text>
</comment>
<dbReference type="GO" id="GO:0043856">
    <property type="term" value="F:anti-sigma factor antagonist activity"/>
    <property type="evidence" value="ECO:0007669"/>
    <property type="project" value="InterPro"/>
</dbReference>
<dbReference type="Gene3D" id="3.30.750.24">
    <property type="entry name" value="STAS domain"/>
    <property type="match status" value="1"/>
</dbReference>
<name>A0A4S8PVZ6_9ACTN</name>
<dbReference type="Pfam" id="PF01740">
    <property type="entry name" value="STAS"/>
    <property type="match status" value="1"/>
</dbReference>
<evidence type="ECO:0000259" key="3">
    <source>
        <dbReference type="PROSITE" id="PS50801"/>
    </source>
</evidence>
<evidence type="ECO:0000256" key="1">
    <source>
        <dbReference type="ARBA" id="ARBA00009013"/>
    </source>
</evidence>
<dbReference type="PANTHER" id="PTHR33495">
    <property type="entry name" value="ANTI-SIGMA FACTOR ANTAGONIST TM_1081-RELATED-RELATED"/>
    <property type="match status" value="1"/>
</dbReference>
<dbReference type="NCBIfam" id="TIGR00377">
    <property type="entry name" value="ant_ant_sig"/>
    <property type="match status" value="1"/>
</dbReference>
<accession>A0A4S8PVZ6</accession>
<evidence type="ECO:0000313" key="5">
    <source>
        <dbReference type="Proteomes" id="UP000308760"/>
    </source>
</evidence>
<dbReference type="AlphaFoldDB" id="A0A4S8PVZ6"/>
<dbReference type="PANTHER" id="PTHR33495:SF2">
    <property type="entry name" value="ANTI-SIGMA FACTOR ANTAGONIST TM_1081-RELATED"/>
    <property type="match status" value="1"/>
</dbReference>
<evidence type="ECO:0000256" key="2">
    <source>
        <dbReference type="RuleBase" id="RU003749"/>
    </source>
</evidence>
<evidence type="ECO:0000313" key="4">
    <source>
        <dbReference type="EMBL" id="THV35777.1"/>
    </source>
</evidence>
<dbReference type="EMBL" id="STGY01000073">
    <property type="protein sequence ID" value="THV35777.1"/>
    <property type="molecule type" value="Genomic_DNA"/>
</dbReference>
<reference evidence="4 5" key="2">
    <citation type="submission" date="2019-05" db="EMBL/GenBank/DDBJ databases">
        <title>Glycomyces buryatensis sp. nov.</title>
        <authorList>
            <person name="Nikitina E."/>
        </authorList>
    </citation>
    <scope>NUCLEOTIDE SEQUENCE [LARGE SCALE GENOMIC DNA]</scope>
    <source>
        <strain evidence="4 5">18</strain>
    </source>
</reference>
<dbReference type="InterPro" id="IPR036513">
    <property type="entry name" value="STAS_dom_sf"/>
</dbReference>
<organism evidence="4 5">
    <name type="scientific">Glycomyces buryatensis</name>
    <dbReference type="NCBI Taxonomy" id="2570927"/>
    <lineage>
        <taxon>Bacteria</taxon>
        <taxon>Bacillati</taxon>
        <taxon>Actinomycetota</taxon>
        <taxon>Actinomycetes</taxon>
        <taxon>Glycomycetales</taxon>
        <taxon>Glycomycetaceae</taxon>
        <taxon>Glycomyces</taxon>
    </lineage>
</organism>
<dbReference type="CDD" id="cd07043">
    <property type="entry name" value="STAS_anti-anti-sigma_factors"/>
    <property type="match status" value="1"/>
</dbReference>
<dbReference type="PROSITE" id="PS50801">
    <property type="entry name" value="STAS"/>
    <property type="match status" value="1"/>
</dbReference>
<protein>
    <recommendedName>
        <fullName evidence="2">Anti-sigma factor antagonist</fullName>
    </recommendedName>
</protein>
<gene>
    <name evidence="4" type="ORF">FAB82_23185</name>
</gene>
<dbReference type="InterPro" id="IPR003658">
    <property type="entry name" value="Anti-sigma_ant"/>
</dbReference>
<dbReference type="SUPFAM" id="SSF52091">
    <property type="entry name" value="SpoIIaa-like"/>
    <property type="match status" value="1"/>
</dbReference>
<feature type="domain" description="STAS" evidence="3">
    <location>
        <begin position="90"/>
        <end position="203"/>
    </location>
</feature>
<reference evidence="5" key="1">
    <citation type="submission" date="2019-04" db="EMBL/GenBank/DDBJ databases">
        <title>Nocardioides xinjiangensis sp. nov.</title>
        <authorList>
            <person name="Liu S."/>
        </authorList>
    </citation>
    <scope>NUCLEOTIDE SEQUENCE [LARGE SCALE GENOMIC DNA]</scope>
    <source>
        <strain evidence="5">18</strain>
    </source>
</reference>
<sequence>MCGFVQVRGGYEEYVVARAPASRDAWSVRVRTRGCLVRHLCTFPPKRLQTVASGRVLCRPRRIDFGSQPSTAGARAGSLPSLLGEFMTLSIETATTDTGVVTVELAGEVDYATAPQIRETITNALEAGGVSSIRVDVAKVTVLDSTGIGTIVVAYRIAREMGVELAVVGPNRFITRLFTVVGAEELLEEPTETFSAKERSGAP</sequence>
<dbReference type="OrthoDB" id="3396670at2"/>
<dbReference type="Proteomes" id="UP000308760">
    <property type="component" value="Unassembled WGS sequence"/>
</dbReference>